<organism evidence="1">
    <name type="scientific">Arabidopsis thaliana</name>
    <name type="common">Mouse-ear cress</name>
    <dbReference type="NCBI Taxonomy" id="3702"/>
    <lineage>
        <taxon>Eukaryota</taxon>
        <taxon>Viridiplantae</taxon>
        <taxon>Streptophyta</taxon>
        <taxon>Embryophyta</taxon>
        <taxon>Tracheophyta</taxon>
        <taxon>Spermatophyta</taxon>
        <taxon>Magnoliopsida</taxon>
        <taxon>eudicotyledons</taxon>
        <taxon>Gunneridae</taxon>
        <taxon>Pentapetalae</taxon>
        <taxon>rosids</taxon>
        <taxon>malvids</taxon>
        <taxon>Brassicales</taxon>
        <taxon>Brassicaceae</taxon>
        <taxon>Camelineae</taxon>
        <taxon>Arabidopsis</taxon>
    </lineage>
</organism>
<protein>
    <submittedName>
        <fullName evidence="1">F14M2.1 protein</fullName>
    </submittedName>
</protein>
<reference evidence="1" key="2">
    <citation type="submission" date="2000-08" db="EMBL/GenBank/DDBJ databases">
        <authorList>
            <person name="Federspiel N.A."/>
            <person name="Palm C.J."/>
            <person name="Conway A.B."/>
            <person name="Conn L."/>
            <person name="Hansen N.F."/>
            <person name="Altafi H."/>
            <person name="Araujo R."/>
            <person name="Huizar L."/>
            <person name="Rowley D."/>
            <person name="Buehler E."/>
            <person name="Dunn P."/>
            <person name="Gonzalez A."/>
            <person name="Kremenetskaia I."/>
            <person name="Kim C."/>
            <person name="Lenz C."/>
            <person name="Li J."/>
            <person name="Liu S."/>
            <person name="Luros S."/>
            <person name="Schwartz J."/>
            <person name="Shinn P."/>
            <person name="Toriumi M."/>
            <person name="Vysotskaia V.S."/>
            <person name="Walker M."/>
            <person name="Yu G."/>
            <person name="Ecker J."/>
            <person name="Theologis A."/>
            <person name="Davis R.W."/>
        </authorList>
    </citation>
    <scope>NUCLEOTIDE SEQUENCE</scope>
</reference>
<gene>
    <name evidence="1" type="primary">F14M2.1</name>
</gene>
<proteinExistence type="predicted"/>
<sequence length="352" mass="41232">MWRLYDNKEWKFIVDEKNRRRLLFLELTTTFEELKLMVREDYGIERSTNDVELSYLSTDLSVDCLPVVMMNNRQVSNFLSYCKKKNTVKLCVTFNGGVEDKGGKEKFDLNKEPDAPSDGDAYFKADKKVLEKNKFCRTPSTKTIGRLIMHNYEGVLEGPKPNDISNIIRTQYGHELTYHQVWEAHEYTVNEVRGIPEKSYGKILKYLYMLEQANPGTFTNYEFDGFYKPIRKVIVVDGKRIESEESSVLDLESSRKFYRVRGIVDQGLESSSQIYWVQRIHGRTAEWSRNSRSGQPYGRRILELDGHVIDESWNRTVGWSTNPRTERPDDRGKKKVLNNFRKESAMFCDRNS</sequence>
<accession>Q9LQ37</accession>
<name>Q9LQ37_ARATH</name>
<dbReference type="EMBL" id="AC010164">
    <property type="protein sequence ID" value="AAF97279.1"/>
    <property type="molecule type" value="Genomic_DNA"/>
</dbReference>
<reference key="1">
    <citation type="journal article" date="2000" name="Nature">
        <title>Sequence and analysis of chromosome 1 of the plant Arabidopsis thaliana.</title>
        <authorList>
            <person name="Theologis A."/>
            <person name="Ecker J.R."/>
            <person name="Palm C.J."/>
            <person name="Federspiel N.A."/>
            <person name="Kaul S."/>
            <person name="White O."/>
            <person name="Alonso J."/>
            <person name="Altafi H."/>
            <person name="Araujo R."/>
            <person name="Bowman C.L."/>
            <person name="Brooks S.Y."/>
            <person name="Buehler E."/>
            <person name="Chan A."/>
            <person name="Chao Q."/>
            <person name="Chen H."/>
            <person name="Cheuk R.F."/>
            <person name="Chin C.W."/>
            <person name="Chung M.K."/>
            <person name="Conn L."/>
            <person name="Conway A.B."/>
            <person name="Conway A.R."/>
            <person name="Creasy T.H."/>
            <person name="Dewar K."/>
            <person name="Dunn P."/>
            <person name="Etgu P."/>
            <person name="Feldblyum T.V."/>
            <person name="Feng J."/>
            <person name="Fong B."/>
            <person name="Fujii C.Y."/>
            <person name="Gill J.E."/>
            <person name="Goldsmith A.D."/>
            <person name="Haas B."/>
            <person name="Hansen N.F."/>
            <person name="Hughes B."/>
            <person name="Huizar L."/>
            <person name="Hunter J.L."/>
            <person name="Jenkins J."/>
            <person name="Johnson-Hopson C."/>
            <person name="Khan S."/>
            <person name="Khaykin E."/>
            <person name="Kim C.J."/>
            <person name="Koo H.L."/>
            <person name="Kremenetskaia I."/>
            <person name="Kurtz D.B."/>
            <person name="Kwan A."/>
            <person name="Lam B."/>
            <person name="Langin-Hooper S."/>
            <person name="Lee A."/>
            <person name="Lee J.M."/>
            <person name="Lenz C.A."/>
            <person name="Li J.H."/>
            <person name="Li Y."/>
            <person name="Lin X."/>
            <person name="Liu S.X."/>
            <person name="Liu Z.A."/>
            <person name="Luros J.S."/>
            <person name="Maiti R."/>
            <person name="Marziali A."/>
            <person name="Militscher J."/>
            <person name="Miranda M."/>
            <person name="Nguyen M."/>
            <person name="Nierman W.C."/>
            <person name="Osborne B.I."/>
            <person name="Pai G."/>
            <person name="Peterson J."/>
            <person name="Pham P.K."/>
            <person name="Rizzo M."/>
            <person name="Rooney T."/>
            <person name="Rowley D."/>
            <person name="Sakano H."/>
            <person name="Salzberg S.L."/>
            <person name="Schwartz J.R."/>
            <person name="Shinn P."/>
            <person name="Southwick A.M."/>
            <person name="Sun H."/>
            <person name="Tallon L.J."/>
            <person name="Tambunga G."/>
            <person name="Toriumi M.J."/>
            <person name="Town C.D."/>
            <person name="Utterback T."/>
            <person name="Van Aken S."/>
            <person name="Vaysberg M."/>
            <person name="Vysotskaia V.S."/>
            <person name="Walker M."/>
            <person name="Wu D."/>
            <person name="Yu G."/>
            <person name="Fraser C.M."/>
            <person name="Venter J.C."/>
            <person name="Davis R.W."/>
        </authorList>
    </citation>
    <scope>NUCLEOTIDE SEQUENCE [LARGE SCALE GENOMIC DNA]</scope>
    <source>
        <strain>cv. Columbia</strain>
    </source>
</reference>
<evidence type="ECO:0000313" key="1">
    <source>
        <dbReference type="EMBL" id="AAF97279.1"/>
    </source>
</evidence>
<dbReference type="AlphaFoldDB" id="Q9LQ37"/>